<keyword evidence="5" id="KW-0539">Nucleus</keyword>
<dbReference type="SUPFAM" id="SSF57667">
    <property type="entry name" value="beta-beta-alpha zinc fingers"/>
    <property type="match status" value="1"/>
</dbReference>
<dbReference type="GO" id="GO:0008270">
    <property type="term" value="F:zinc ion binding"/>
    <property type="evidence" value="ECO:0007669"/>
    <property type="project" value="UniProtKB-KW"/>
</dbReference>
<keyword evidence="3 6" id="KW-0863">Zinc-finger</keyword>
<dbReference type="InterPro" id="IPR013087">
    <property type="entry name" value="Znf_C2H2_type"/>
</dbReference>
<evidence type="ECO:0000313" key="11">
    <source>
        <dbReference type="Proteomes" id="UP000012960"/>
    </source>
</evidence>
<protein>
    <submittedName>
        <fullName evidence="9">(wild Malaysian banana) hypothetical protein</fullName>
    </submittedName>
</protein>
<organism evidence="10 11">
    <name type="scientific">Musa acuminata subsp. malaccensis</name>
    <name type="common">Wild banana</name>
    <name type="synonym">Musa malaccensis</name>
    <dbReference type="NCBI Taxonomy" id="214687"/>
    <lineage>
        <taxon>Eukaryota</taxon>
        <taxon>Viridiplantae</taxon>
        <taxon>Streptophyta</taxon>
        <taxon>Embryophyta</taxon>
        <taxon>Tracheophyta</taxon>
        <taxon>Spermatophyta</taxon>
        <taxon>Magnoliopsida</taxon>
        <taxon>Liliopsida</taxon>
        <taxon>Zingiberales</taxon>
        <taxon>Musaceae</taxon>
        <taxon>Musa</taxon>
    </lineage>
</organism>
<evidence type="ECO:0000256" key="6">
    <source>
        <dbReference type="PROSITE-ProRule" id="PRU00042"/>
    </source>
</evidence>
<dbReference type="InParanoid" id="A0A804KCB5"/>
<reference evidence="9" key="1">
    <citation type="submission" date="2021-03" db="EMBL/GenBank/DDBJ databases">
        <authorList>
            <consortium name="Genoscope - CEA"/>
            <person name="William W."/>
        </authorList>
    </citation>
    <scope>NUCLEOTIDE SEQUENCE</scope>
    <source>
        <strain evidence="9">Doubled-haploid Pahang</strain>
    </source>
</reference>
<evidence type="ECO:0000256" key="3">
    <source>
        <dbReference type="ARBA" id="ARBA00022771"/>
    </source>
</evidence>
<dbReference type="Proteomes" id="UP000012960">
    <property type="component" value="Unplaced"/>
</dbReference>
<comment type="subcellular location">
    <subcellularLocation>
        <location evidence="1">Nucleus</location>
    </subcellularLocation>
</comment>
<dbReference type="Pfam" id="PF13912">
    <property type="entry name" value="zf-C2H2_6"/>
    <property type="match status" value="1"/>
</dbReference>
<evidence type="ECO:0000256" key="5">
    <source>
        <dbReference type="ARBA" id="ARBA00023242"/>
    </source>
</evidence>
<dbReference type="EMBL" id="HG996472">
    <property type="protein sequence ID" value="CAG1833146.1"/>
    <property type="molecule type" value="Genomic_DNA"/>
</dbReference>
<evidence type="ECO:0000313" key="9">
    <source>
        <dbReference type="EMBL" id="CAG1833146.1"/>
    </source>
</evidence>
<keyword evidence="4" id="KW-0862">Zinc</keyword>
<evidence type="ECO:0000259" key="8">
    <source>
        <dbReference type="PROSITE" id="PS50157"/>
    </source>
</evidence>
<feature type="domain" description="C2H2-type" evidence="8">
    <location>
        <begin position="94"/>
        <end position="121"/>
    </location>
</feature>
<evidence type="ECO:0000256" key="1">
    <source>
        <dbReference type="ARBA" id="ARBA00004123"/>
    </source>
</evidence>
<gene>
    <name evidence="9" type="ORF">GSMUA_90660.1</name>
</gene>
<dbReference type="Gene3D" id="3.30.160.60">
    <property type="entry name" value="Classic Zinc Finger"/>
    <property type="match status" value="1"/>
</dbReference>
<sequence>MRLILPLHAGHIPCESSSMMEGEGKKSEEKKDDGGAALRPSQHEEQKAKVVFCSSSSSSSLSPTLELNLIESLVSVPSEPPPAEATTELEPRVFPCNYCRRRFYSSQALGGHQNAHKRERTLAKRGSHGAGFGEANCGYVPSMASLPLRGTYAGRPLGIQAHSMVHKPHKVTSPPLAAAMFYGQHGWSISPIISRRPEVGRISTEVIHATTIPPPVQLNDPAAAAAAAAAEMIQEVGGNHLNSRREKLPKLDLSLKL</sequence>
<name>A0A804KCB5_MUSAM</name>
<feature type="compositionally biased region" description="Basic and acidic residues" evidence="7">
    <location>
        <begin position="22"/>
        <end position="34"/>
    </location>
</feature>
<dbReference type="PANTHER" id="PTHR47287">
    <property type="entry name" value="C2H2 AND C2HC ZINC FINGERS SUPERFAMILY PROTEIN"/>
    <property type="match status" value="1"/>
</dbReference>
<feature type="region of interest" description="Disordered" evidence="7">
    <location>
        <begin position="14"/>
        <end position="45"/>
    </location>
</feature>
<evidence type="ECO:0000256" key="4">
    <source>
        <dbReference type="ARBA" id="ARBA00022833"/>
    </source>
</evidence>
<dbReference type="GO" id="GO:0009788">
    <property type="term" value="P:negative regulation of abscisic acid-activated signaling pathway"/>
    <property type="evidence" value="ECO:0007669"/>
    <property type="project" value="InterPro"/>
</dbReference>
<evidence type="ECO:0000256" key="2">
    <source>
        <dbReference type="ARBA" id="ARBA00022723"/>
    </source>
</evidence>
<proteinExistence type="predicted"/>
<dbReference type="InterPro" id="IPR044246">
    <property type="entry name" value="ZFP3-like"/>
</dbReference>
<dbReference type="GO" id="GO:0005634">
    <property type="term" value="C:nucleus"/>
    <property type="evidence" value="ECO:0007669"/>
    <property type="project" value="UniProtKB-SubCell"/>
</dbReference>
<keyword evidence="2" id="KW-0479">Metal-binding</keyword>
<dbReference type="PANTHER" id="PTHR47287:SF15">
    <property type="entry name" value="ZINC FINGER PROTEIN 3-LIKE"/>
    <property type="match status" value="1"/>
</dbReference>
<dbReference type="AlphaFoldDB" id="A0A804KCB5"/>
<keyword evidence="11" id="KW-1185">Reference proteome</keyword>
<dbReference type="PROSITE" id="PS00028">
    <property type="entry name" value="ZINC_FINGER_C2H2_1"/>
    <property type="match status" value="1"/>
</dbReference>
<dbReference type="PROSITE" id="PS50157">
    <property type="entry name" value="ZINC_FINGER_C2H2_2"/>
    <property type="match status" value="1"/>
</dbReference>
<dbReference type="EnsemblPlants" id="Ma08_t29870.1">
    <property type="protein sequence ID" value="Ma08_p29870.1"/>
    <property type="gene ID" value="Ma08_g29870"/>
</dbReference>
<evidence type="ECO:0000313" key="10">
    <source>
        <dbReference type="EnsemblPlants" id="Ma08_p29870.1"/>
    </source>
</evidence>
<evidence type="ECO:0000256" key="7">
    <source>
        <dbReference type="SAM" id="MobiDB-lite"/>
    </source>
</evidence>
<accession>A0A804KCB5</accession>
<dbReference type="InterPro" id="IPR036236">
    <property type="entry name" value="Znf_C2H2_sf"/>
</dbReference>
<reference evidence="10" key="2">
    <citation type="submission" date="2021-05" db="UniProtKB">
        <authorList>
            <consortium name="EnsemblPlants"/>
        </authorList>
    </citation>
    <scope>IDENTIFICATION</scope>
    <source>
        <strain evidence="10">subsp. malaccensis</strain>
    </source>
</reference>
<dbReference type="Gramene" id="Ma08_t29870.1">
    <property type="protein sequence ID" value="Ma08_p29870.1"/>
    <property type="gene ID" value="Ma08_g29870"/>
</dbReference>